<dbReference type="RefSeq" id="WP_216063464.1">
    <property type="nucleotide sequence ID" value="NZ_CP123764.1"/>
</dbReference>
<evidence type="ECO:0000313" key="2">
    <source>
        <dbReference type="Proteomes" id="UP001169760"/>
    </source>
</evidence>
<name>A0AAW7XBD7_9GAMM</name>
<gene>
    <name evidence="1" type="ORF">Q4521_15540</name>
</gene>
<dbReference type="Pfam" id="PF11215">
    <property type="entry name" value="DUF3010"/>
    <property type="match status" value="1"/>
</dbReference>
<evidence type="ECO:0000313" key="1">
    <source>
        <dbReference type="EMBL" id="MDO6423896.1"/>
    </source>
</evidence>
<dbReference type="AlphaFoldDB" id="A0AAW7XBD7"/>
<sequence>MRVCGIEIKGKEAVICLLESNKGLYDIPDCRVRSLVIKDPDTSQGVKDFQFAVAKLAEDYRVEKIVIRERQKKGKFAGGAEGFKMEAAIQLIEGIDVALMNPSHSKALLKAKPLPVRFEDTGLKIFQETAFVTAYVALVEASLKPSELASIAKQGPAE</sequence>
<accession>A0AAW7XBD7</accession>
<organism evidence="1 2">
    <name type="scientific">Saccharophagus degradans</name>
    <dbReference type="NCBI Taxonomy" id="86304"/>
    <lineage>
        <taxon>Bacteria</taxon>
        <taxon>Pseudomonadati</taxon>
        <taxon>Pseudomonadota</taxon>
        <taxon>Gammaproteobacteria</taxon>
        <taxon>Cellvibrionales</taxon>
        <taxon>Cellvibrionaceae</taxon>
        <taxon>Saccharophagus</taxon>
    </lineage>
</organism>
<dbReference type="EMBL" id="JAUOPB010000011">
    <property type="protein sequence ID" value="MDO6423896.1"/>
    <property type="molecule type" value="Genomic_DNA"/>
</dbReference>
<dbReference type="Proteomes" id="UP001169760">
    <property type="component" value="Unassembled WGS sequence"/>
</dbReference>
<protein>
    <submittedName>
        <fullName evidence="1">DUF3010 family protein</fullName>
    </submittedName>
</protein>
<reference evidence="1" key="1">
    <citation type="submission" date="2023-07" db="EMBL/GenBank/DDBJ databases">
        <title>Genome content predicts the carbon catabolic preferences of heterotrophic bacteria.</title>
        <authorList>
            <person name="Gralka M."/>
        </authorList>
    </citation>
    <scope>NUCLEOTIDE SEQUENCE</scope>
    <source>
        <strain evidence="1">I3M17_2</strain>
    </source>
</reference>
<proteinExistence type="predicted"/>
<comment type="caution">
    <text evidence="1">The sequence shown here is derived from an EMBL/GenBank/DDBJ whole genome shotgun (WGS) entry which is preliminary data.</text>
</comment>
<dbReference type="InterPro" id="IPR021378">
    <property type="entry name" value="DUF3010"/>
</dbReference>